<organism evidence="1 2">
    <name type="scientific">Candidatus Fonsibacter lacus</name>
    <dbReference type="NCBI Taxonomy" id="2576439"/>
    <lineage>
        <taxon>Bacteria</taxon>
        <taxon>Pseudomonadati</taxon>
        <taxon>Pseudomonadota</taxon>
        <taxon>Alphaproteobacteria</taxon>
        <taxon>Candidatus Pelagibacterales</taxon>
        <taxon>Candidatus Pelagibacterales incertae sedis</taxon>
        <taxon>Candidatus Fonsibacter</taxon>
    </lineage>
</organism>
<evidence type="ECO:0000313" key="1">
    <source>
        <dbReference type="EMBL" id="NBN88654.1"/>
    </source>
</evidence>
<accession>A0A964XR38</accession>
<comment type="caution">
    <text evidence="1">The sequence shown here is derived from an EMBL/GenBank/DDBJ whole genome shotgun (WGS) entry which is preliminary data.</text>
</comment>
<dbReference type="EMBL" id="RGET01000219">
    <property type="protein sequence ID" value="NBN88654.1"/>
    <property type="molecule type" value="Genomic_DNA"/>
</dbReference>
<reference evidence="1" key="1">
    <citation type="submission" date="2018-10" db="EMBL/GenBank/DDBJ databases">
        <title>Iterative Subtractive Binning of Freshwater Chronoseries Metagenomes Recovers Nearly Complete Genomes from over Four Hundred Novel Species.</title>
        <authorList>
            <person name="Rodriguez-R L.M."/>
            <person name="Tsementzi D."/>
            <person name="Luo C."/>
            <person name="Konstantinidis K.T."/>
        </authorList>
    </citation>
    <scope>NUCLEOTIDE SEQUENCE</scope>
    <source>
        <strain evidence="1">WB7_6_001</strain>
    </source>
</reference>
<proteinExistence type="predicted"/>
<gene>
    <name evidence="1" type="ORF">EBV32_06165</name>
</gene>
<evidence type="ECO:0000313" key="2">
    <source>
        <dbReference type="Proteomes" id="UP000713222"/>
    </source>
</evidence>
<sequence length="112" mass="12414">MKPCLVVNKLGKEVMTYRLTTPWRWETWGANYTEFTPYSRLAARPITGGSITGTTNPYLTDIPRGYTFIVNGTTVTTEQTPSQDTLAAADSYYLGGAEYIISDSEAQIFIDA</sequence>
<dbReference type="AlphaFoldDB" id="A0A964XR38"/>
<feature type="non-terminal residue" evidence="1">
    <location>
        <position position="112"/>
    </location>
</feature>
<dbReference type="Proteomes" id="UP000713222">
    <property type="component" value="Unassembled WGS sequence"/>
</dbReference>
<protein>
    <submittedName>
        <fullName evidence="1">Uncharacterized protein</fullName>
    </submittedName>
</protein>
<name>A0A964XR38_9PROT</name>